<comment type="caution">
    <text evidence="1">The sequence shown here is derived from an EMBL/GenBank/DDBJ whole genome shotgun (WGS) entry which is preliminary data.</text>
</comment>
<reference evidence="1" key="2">
    <citation type="submission" date="2023-07" db="EMBL/GenBank/DDBJ databases">
        <authorList>
            <consortium name="Lawrence Berkeley National Laboratory"/>
            <person name="Haridas S."/>
            <person name="Hensen N."/>
            <person name="Bonometti L."/>
            <person name="Westerberg I."/>
            <person name="Brannstrom I.O."/>
            <person name="Guillou S."/>
            <person name="Cros-Aarteil S."/>
            <person name="Calhoun S."/>
            <person name="Kuo A."/>
            <person name="Mondo S."/>
            <person name="Pangilinan J."/>
            <person name="Riley R."/>
            <person name="LaButti K."/>
            <person name="Andreopoulos B."/>
            <person name="Lipzen A."/>
            <person name="Chen C."/>
            <person name="Yanf M."/>
            <person name="Daum C."/>
            <person name="Ng V."/>
            <person name="Clum A."/>
            <person name="Steindorff A."/>
            <person name="Ohm R."/>
            <person name="Martin F."/>
            <person name="Silar P."/>
            <person name="Natvig D."/>
            <person name="Lalanne C."/>
            <person name="Gautier V."/>
            <person name="Ament-velasquez S.L."/>
            <person name="Kruys A."/>
            <person name="Hutchinson M.I."/>
            <person name="Powell A.J."/>
            <person name="Barry K."/>
            <person name="Miller A.N."/>
            <person name="Grigoriev I.V."/>
            <person name="Debuchy R."/>
            <person name="Gladieux P."/>
            <person name="Thoren M.H."/>
            <person name="Johannesson H."/>
        </authorList>
    </citation>
    <scope>NUCLEOTIDE SEQUENCE</scope>
    <source>
        <strain evidence="1">FGSC 1904</strain>
    </source>
</reference>
<accession>A0AAE0PD43</accession>
<gene>
    <name evidence="1" type="ORF">B0T20DRAFT_231367</name>
</gene>
<protein>
    <submittedName>
        <fullName evidence="1">Uncharacterized protein</fullName>
    </submittedName>
</protein>
<keyword evidence="2" id="KW-1185">Reference proteome</keyword>
<evidence type="ECO:0000313" key="2">
    <source>
        <dbReference type="Proteomes" id="UP001281003"/>
    </source>
</evidence>
<evidence type="ECO:0000313" key="1">
    <source>
        <dbReference type="EMBL" id="KAK3397774.1"/>
    </source>
</evidence>
<dbReference type="Proteomes" id="UP001281003">
    <property type="component" value="Unassembled WGS sequence"/>
</dbReference>
<proteinExistence type="predicted"/>
<organism evidence="1 2">
    <name type="scientific">Sordaria brevicollis</name>
    <dbReference type="NCBI Taxonomy" id="83679"/>
    <lineage>
        <taxon>Eukaryota</taxon>
        <taxon>Fungi</taxon>
        <taxon>Dikarya</taxon>
        <taxon>Ascomycota</taxon>
        <taxon>Pezizomycotina</taxon>
        <taxon>Sordariomycetes</taxon>
        <taxon>Sordariomycetidae</taxon>
        <taxon>Sordariales</taxon>
        <taxon>Sordariaceae</taxon>
        <taxon>Sordaria</taxon>
    </lineage>
</organism>
<name>A0AAE0PD43_SORBR</name>
<reference evidence="1" key="1">
    <citation type="journal article" date="2023" name="Mol. Phylogenet. Evol.">
        <title>Genome-scale phylogeny and comparative genomics of the fungal order Sordariales.</title>
        <authorList>
            <person name="Hensen N."/>
            <person name="Bonometti L."/>
            <person name="Westerberg I."/>
            <person name="Brannstrom I.O."/>
            <person name="Guillou S."/>
            <person name="Cros-Aarteil S."/>
            <person name="Calhoun S."/>
            <person name="Haridas S."/>
            <person name="Kuo A."/>
            <person name="Mondo S."/>
            <person name="Pangilinan J."/>
            <person name="Riley R."/>
            <person name="LaButti K."/>
            <person name="Andreopoulos B."/>
            <person name="Lipzen A."/>
            <person name="Chen C."/>
            <person name="Yan M."/>
            <person name="Daum C."/>
            <person name="Ng V."/>
            <person name="Clum A."/>
            <person name="Steindorff A."/>
            <person name="Ohm R.A."/>
            <person name="Martin F."/>
            <person name="Silar P."/>
            <person name="Natvig D.O."/>
            <person name="Lalanne C."/>
            <person name="Gautier V."/>
            <person name="Ament-Velasquez S.L."/>
            <person name="Kruys A."/>
            <person name="Hutchinson M.I."/>
            <person name="Powell A.J."/>
            <person name="Barry K."/>
            <person name="Miller A.N."/>
            <person name="Grigoriev I.V."/>
            <person name="Debuchy R."/>
            <person name="Gladieux P."/>
            <person name="Hiltunen Thoren M."/>
            <person name="Johannesson H."/>
        </authorList>
    </citation>
    <scope>NUCLEOTIDE SEQUENCE</scope>
    <source>
        <strain evidence="1">FGSC 1904</strain>
    </source>
</reference>
<dbReference type="AlphaFoldDB" id="A0AAE0PD43"/>
<dbReference type="EMBL" id="JAUTDP010000007">
    <property type="protein sequence ID" value="KAK3397774.1"/>
    <property type="molecule type" value="Genomic_DNA"/>
</dbReference>
<sequence>MLQRIISLSAPHLVFCPPLPCSSSGLTFPHRPHRPRHRKAQRLPWGSRYLCTRGIQQGPADRYSKYRVCVLEPSTQLGPYQSCLSNFLWTPWGCSSFSRQFPPFALKRKALNGQTRRLGYFYHKITLPHYSDRKGSPLRSAVPSLHWQRAGKRAAEWHTLGRRHPPQLGLSLELASPQSASAHTHHLKVFAHSAANQLLLQDKRAQARTHASP</sequence>